<gene>
    <name evidence="1" type="ORF">ANN_14197</name>
</gene>
<proteinExistence type="predicted"/>
<dbReference type="EMBL" id="JAJSOF020000019">
    <property type="protein sequence ID" value="KAJ4438258.1"/>
    <property type="molecule type" value="Genomic_DNA"/>
</dbReference>
<reference evidence="1 2" key="1">
    <citation type="journal article" date="2022" name="Allergy">
        <title>Genome assembly and annotation of Periplaneta americana reveal a comprehensive cockroach allergen profile.</title>
        <authorList>
            <person name="Wang L."/>
            <person name="Xiong Q."/>
            <person name="Saelim N."/>
            <person name="Wang L."/>
            <person name="Nong W."/>
            <person name="Wan A.T."/>
            <person name="Shi M."/>
            <person name="Liu X."/>
            <person name="Cao Q."/>
            <person name="Hui J.H.L."/>
            <person name="Sookrung N."/>
            <person name="Leung T.F."/>
            <person name="Tungtrongchitr A."/>
            <person name="Tsui S.K.W."/>
        </authorList>
    </citation>
    <scope>NUCLEOTIDE SEQUENCE [LARGE SCALE GENOMIC DNA]</scope>
    <source>
        <strain evidence="1">PWHHKU_190912</strain>
    </source>
</reference>
<evidence type="ECO:0000313" key="1">
    <source>
        <dbReference type="EMBL" id="KAJ4438258.1"/>
    </source>
</evidence>
<accession>A0ABQ8SWV3</accession>
<protein>
    <submittedName>
        <fullName evidence="1">Uncharacterized protein</fullName>
    </submittedName>
</protein>
<keyword evidence="2" id="KW-1185">Reference proteome</keyword>
<sequence>MAGLCEGGNEPPGSLKASKPAKYCIGHRVLDETSFVSDRLILNKTVSVFLELSTVSNSSPRPWSQATKGKTLEERDLIRYCGLNFDVAQWLEHLNQSDSLMAADGDCHHLCMLMAPVRHRWSISDSIGEIRNIVMPSDCLALRFGIRSLRRSMDGVKLRGEFCLPVR</sequence>
<name>A0ABQ8SWV3_PERAM</name>
<organism evidence="1 2">
    <name type="scientific">Periplaneta americana</name>
    <name type="common">American cockroach</name>
    <name type="synonym">Blatta americana</name>
    <dbReference type="NCBI Taxonomy" id="6978"/>
    <lineage>
        <taxon>Eukaryota</taxon>
        <taxon>Metazoa</taxon>
        <taxon>Ecdysozoa</taxon>
        <taxon>Arthropoda</taxon>
        <taxon>Hexapoda</taxon>
        <taxon>Insecta</taxon>
        <taxon>Pterygota</taxon>
        <taxon>Neoptera</taxon>
        <taxon>Polyneoptera</taxon>
        <taxon>Dictyoptera</taxon>
        <taxon>Blattodea</taxon>
        <taxon>Blattoidea</taxon>
        <taxon>Blattidae</taxon>
        <taxon>Blattinae</taxon>
        <taxon>Periplaneta</taxon>
    </lineage>
</organism>
<evidence type="ECO:0000313" key="2">
    <source>
        <dbReference type="Proteomes" id="UP001148838"/>
    </source>
</evidence>
<dbReference type="Proteomes" id="UP001148838">
    <property type="component" value="Unassembled WGS sequence"/>
</dbReference>
<comment type="caution">
    <text evidence="1">The sequence shown here is derived from an EMBL/GenBank/DDBJ whole genome shotgun (WGS) entry which is preliminary data.</text>
</comment>